<dbReference type="RefSeq" id="WP_390228025.1">
    <property type="nucleotide sequence ID" value="NZ_JBHSCN010000004.1"/>
</dbReference>
<evidence type="ECO:0000259" key="1">
    <source>
        <dbReference type="PROSITE" id="PS51459"/>
    </source>
</evidence>
<dbReference type="Pfam" id="PF02661">
    <property type="entry name" value="Fic"/>
    <property type="match status" value="1"/>
</dbReference>
<dbReference type="InterPro" id="IPR036597">
    <property type="entry name" value="Fido-like_dom_sf"/>
</dbReference>
<accession>A0ABV8Q6K2</accession>
<dbReference type="Gene3D" id="1.20.120.1870">
    <property type="entry name" value="Fic/DOC protein, Fido domain"/>
    <property type="match status" value="1"/>
</dbReference>
<evidence type="ECO:0000313" key="2">
    <source>
        <dbReference type="EMBL" id="MFC4243050.1"/>
    </source>
</evidence>
<dbReference type="InterPro" id="IPR053737">
    <property type="entry name" value="Type_II_TA_Toxin"/>
</dbReference>
<comment type="caution">
    <text evidence="2">The sequence shown here is derived from an EMBL/GenBank/DDBJ whole genome shotgun (WGS) entry which is preliminary data.</text>
</comment>
<evidence type="ECO:0000313" key="3">
    <source>
        <dbReference type="Proteomes" id="UP001595900"/>
    </source>
</evidence>
<dbReference type="Proteomes" id="UP001595900">
    <property type="component" value="Unassembled WGS sequence"/>
</dbReference>
<sequence>MGQDLYPGVQEKAVHLLYFVTKDHPFSDGNKRSAAALFTYYLDRNGALTNTDGSPLVATNMLTALTLMVANSQPSEKETVIHLIRNLINVRDATQR</sequence>
<dbReference type="PROSITE" id="PS51459">
    <property type="entry name" value="FIDO"/>
    <property type="match status" value="1"/>
</dbReference>
<feature type="domain" description="Fido" evidence="1">
    <location>
        <begin position="1"/>
        <end position="86"/>
    </location>
</feature>
<protein>
    <submittedName>
        <fullName evidence="2">Type II toxin-antitoxin system death-on-curing family toxin</fullName>
    </submittedName>
</protein>
<keyword evidence="3" id="KW-1185">Reference proteome</keyword>
<dbReference type="SUPFAM" id="SSF140931">
    <property type="entry name" value="Fic-like"/>
    <property type="match status" value="1"/>
</dbReference>
<dbReference type="EMBL" id="JBHSCN010000004">
    <property type="protein sequence ID" value="MFC4243050.1"/>
    <property type="molecule type" value="Genomic_DNA"/>
</dbReference>
<reference evidence="3" key="1">
    <citation type="journal article" date="2019" name="Int. J. Syst. Evol. Microbiol.">
        <title>The Global Catalogue of Microorganisms (GCM) 10K type strain sequencing project: providing services to taxonomists for standard genome sequencing and annotation.</title>
        <authorList>
            <consortium name="The Broad Institute Genomics Platform"/>
            <consortium name="The Broad Institute Genome Sequencing Center for Infectious Disease"/>
            <person name="Wu L."/>
            <person name="Ma J."/>
        </authorList>
    </citation>
    <scope>NUCLEOTIDE SEQUENCE [LARGE SCALE GENOMIC DNA]</scope>
    <source>
        <strain evidence="3">CGMCC 1.10363</strain>
    </source>
</reference>
<proteinExistence type="predicted"/>
<organism evidence="2 3">
    <name type="scientific">Gryllotalpicola reticulitermitis</name>
    <dbReference type="NCBI Taxonomy" id="1184153"/>
    <lineage>
        <taxon>Bacteria</taxon>
        <taxon>Bacillati</taxon>
        <taxon>Actinomycetota</taxon>
        <taxon>Actinomycetes</taxon>
        <taxon>Micrococcales</taxon>
        <taxon>Microbacteriaceae</taxon>
        <taxon>Gryllotalpicola</taxon>
    </lineage>
</organism>
<gene>
    <name evidence="2" type="ORF">ACFOYW_06670</name>
</gene>
<dbReference type="InterPro" id="IPR003812">
    <property type="entry name" value="Fido"/>
</dbReference>
<name>A0ABV8Q6K2_9MICO</name>